<proteinExistence type="predicted"/>
<organism evidence="1 2">
    <name type="scientific">Ladona fulva</name>
    <name type="common">Scarce chaser dragonfly</name>
    <name type="synonym">Libellula fulva</name>
    <dbReference type="NCBI Taxonomy" id="123851"/>
    <lineage>
        <taxon>Eukaryota</taxon>
        <taxon>Metazoa</taxon>
        <taxon>Ecdysozoa</taxon>
        <taxon>Arthropoda</taxon>
        <taxon>Hexapoda</taxon>
        <taxon>Insecta</taxon>
        <taxon>Pterygota</taxon>
        <taxon>Palaeoptera</taxon>
        <taxon>Odonata</taxon>
        <taxon>Epiprocta</taxon>
        <taxon>Anisoptera</taxon>
        <taxon>Libelluloidea</taxon>
        <taxon>Libellulidae</taxon>
        <taxon>Ladona</taxon>
    </lineage>
</organism>
<comment type="caution">
    <text evidence="1">The sequence shown here is derived from an EMBL/GenBank/DDBJ whole genome shotgun (WGS) entry which is preliminary data.</text>
</comment>
<dbReference type="EMBL" id="KZ308192">
    <property type="protein sequence ID" value="KAG8224343.1"/>
    <property type="molecule type" value="Genomic_DNA"/>
</dbReference>
<keyword evidence="2" id="KW-1185">Reference proteome</keyword>
<dbReference type="OrthoDB" id="6744094at2759"/>
<evidence type="ECO:0000313" key="2">
    <source>
        <dbReference type="Proteomes" id="UP000792457"/>
    </source>
</evidence>
<dbReference type="PANTHER" id="PTHR46114:SF1">
    <property type="entry name" value="ZAD DOMAIN-CONTAINING PROTEIN"/>
    <property type="match status" value="1"/>
</dbReference>
<dbReference type="PANTHER" id="PTHR46114">
    <property type="entry name" value="APPLE DOMAIN-CONTAINING PROTEIN"/>
    <property type="match status" value="1"/>
</dbReference>
<reference evidence="1" key="2">
    <citation type="submission" date="2017-10" db="EMBL/GenBank/DDBJ databases">
        <title>Ladona fulva Genome sequencing and assembly.</title>
        <authorList>
            <person name="Murali S."/>
            <person name="Richards S."/>
            <person name="Bandaranaike D."/>
            <person name="Bellair M."/>
            <person name="Blankenburg K."/>
            <person name="Chao H."/>
            <person name="Dinh H."/>
            <person name="Doddapaneni H."/>
            <person name="Dugan-Rocha S."/>
            <person name="Elkadiri S."/>
            <person name="Gnanaolivu R."/>
            <person name="Hernandez B."/>
            <person name="Skinner E."/>
            <person name="Javaid M."/>
            <person name="Lee S."/>
            <person name="Li M."/>
            <person name="Ming W."/>
            <person name="Munidasa M."/>
            <person name="Muniz J."/>
            <person name="Nguyen L."/>
            <person name="Hughes D."/>
            <person name="Osuji N."/>
            <person name="Pu L.-L."/>
            <person name="Puazo M."/>
            <person name="Qu C."/>
            <person name="Quiroz J."/>
            <person name="Raj R."/>
            <person name="Weissenberger G."/>
            <person name="Xin Y."/>
            <person name="Zou X."/>
            <person name="Han Y."/>
            <person name="Worley K."/>
            <person name="Muzny D."/>
            <person name="Gibbs R."/>
        </authorList>
    </citation>
    <scope>NUCLEOTIDE SEQUENCE</scope>
    <source>
        <strain evidence="1">Sampled in the wild</strain>
    </source>
</reference>
<accession>A0A8K0NWJ9</accession>
<gene>
    <name evidence="1" type="ORF">J437_LFUL004299</name>
</gene>
<evidence type="ECO:0000313" key="1">
    <source>
        <dbReference type="EMBL" id="KAG8224343.1"/>
    </source>
</evidence>
<name>A0A8K0NWJ9_LADFU</name>
<reference evidence="1" key="1">
    <citation type="submission" date="2013-04" db="EMBL/GenBank/DDBJ databases">
        <authorList>
            <person name="Qu J."/>
            <person name="Murali S.C."/>
            <person name="Bandaranaike D."/>
            <person name="Bellair M."/>
            <person name="Blankenburg K."/>
            <person name="Chao H."/>
            <person name="Dinh H."/>
            <person name="Doddapaneni H."/>
            <person name="Downs B."/>
            <person name="Dugan-Rocha S."/>
            <person name="Elkadiri S."/>
            <person name="Gnanaolivu R.D."/>
            <person name="Hernandez B."/>
            <person name="Javaid M."/>
            <person name="Jayaseelan J.C."/>
            <person name="Lee S."/>
            <person name="Li M."/>
            <person name="Ming W."/>
            <person name="Munidasa M."/>
            <person name="Muniz J."/>
            <person name="Nguyen L."/>
            <person name="Ongeri F."/>
            <person name="Osuji N."/>
            <person name="Pu L.-L."/>
            <person name="Puazo M."/>
            <person name="Qu C."/>
            <person name="Quiroz J."/>
            <person name="Raj R."/>
            <person name="Weissenberger G."/>
            <person name="Xin Y."/>
            <person name="Zou X."/>
            <person name="Han Y."/>
            <person name="Richards S."/>
            <person name="Worley K."/>
            <person name="Muzny D."/>
            <person name="Gibbs R."/>
        </authorList>
    </citation>
    <scope>NUCLEOTIDE SEQUENCE</scope>
    <source>
        <strain evidence="1">Sampled in the wild</strain>
    </source>
</reference>
<dbReference type="Proteomes" id="UP000792457">
    <property type="component" value="Unassembled WGS sequence"/>
</dbReference>
<sequence>MVKDSDRNRFVADRGMSLSTPEILVASKGIIINKQAQIYVDRNANNMSIKVHFLHSHLANFQKDTGVVSDEQGEQFCQDLNVMQACYQVVCSHHK</sequence>
<dbReference type="AlphaFoldDB" id="A0A8K0NWJ9"/>
<protein>
    <submittedName>
        <fullName evidence="1">Uncharacterized protein</fullName>
    </submittedName>
</protein>